<evidence type="ECO:0000313" key="1">
    <source>
        <dbReference type="EMBL" id="VAW31252.1"/>
    </source>
</evidence>
<name>A0A3B0UXP1_9ZZZZ</name>
<dbReference type="AlphaFoldDB" id="A0A3B0UXP1"/>
<accession>A0A3B0UXP1</accession>
<organism evidence="1">
    <name type="scientific">hydrothermal vent metagenome</name>
    <dbReference type="NCBI Taxonomy" id="652676"/>
    <lineage>
        <taxon>unclassified sequences</taxon>
        <taxon>metagenomes</taxon>
        <taxon>ecological metagenomes</taxon>
    </lineage>
</organism>
<dbReference type="NCBIfam" id="TIGR03831">
    <property type="entry name" value="YgiT_finger"/>
    <property type="match status" value="1"/>
</dbReference>
<gene>
    <name evidence="1" type="ORF">MNBD_CHLOROFLEXI01-3922</name>
</gene>
<dbReference type="CDD" id="cd12870">
    <property type="entry name" value="MqsA"/>
    <property type="match status" value="1"/>
</dbReference>
<reference evidence="1" key="1">
    <citation type="submission" date="2018-06" db="EMBL/GenBank/DDBJ databases">
        <authorList>
            <person name="Zhirakovskaya E."/>
        </authorList>
    </citation>
    <scope>NUCLEOTIDE SEQUENCE</scope>
</reference>
<evidence type="ECO:0008006" key="2">
    <source>
        <dbReference type="Google" id="ProtNLM"/>
    </source>
</evidence>
<proteinExistence type="predicted"/>
<dbReference type="InterPro" id="IPR022453">
    <property type="entry name" value="Znf_MqsA-type"/>
</dbReference>
<sequence length="86" mass="10238">MNEKTKNEKCNFCGSEQYEERRIEYLYSYKGNYLLVPNTPIEVCVNCGMIYYDAAVLKKIERRFFAIQENSEKPDRYIQMPTAIYA</sequence>
<dbReference type="EMBL" id="UOEU01000188">
    <property type="protein sequence ID" value="VAW31252.1"/>
    <property type="molecule type" value="Genomic_DNA"/>
</dbReference>
<protein>
    <recommendedName>
        <fullName evidence="2">YgiT-type zinc finger domain protein</fullName>
    </recommendedName>
</protein>
<dbReference type="Gene3D" id="3.10.20.860">
    <property type="match status" value="1"/>
</dbReference>